<sequence>MALDRLDDPDHPVYSMGQAAELLGVTPAFLRSLDASGLLRPGRSDGGHRRYSRRQLDRVVELRRLSEQGHTLASAAEILDLRADLDGERARHAATTRERDEAVRDRDTALGERDTARRERDRARDERDGARRAGHGDGDQN</sequence>
<dbReference type="PROSITE" id="PS50937">
    <property type="entry name" value="HTH_MERR_2"/>
    <property type="match status" value="1"/>
</dbReference>
<dbReference type="Gene3D" id="1.10.1660.10">
    <property type="match status" value="1"/>
</dbReference>
<gene>
    <name evidence="4" type="ORF">ACFPK1_04500</name>
</gene>
<dbReference type="RefSeq" id="WP_378019708.1">
    <property type="nucleotide sequence ID" value="NZ_JBHSKG010000002.1"/>
</dbReference>
<evidence type="ECO:0000256" key="1">
    <source>
        <dbReference type="ARBA" id="ARBA00023125"/>
    </source>
</evidence>
<evidence type="ECO:0000256" key="2">
    <source>
        <dbReference type="SAM" id="MobiDB-lite"/>
    </source>
</evidence>
<dbReference type="PANTHER" id="PTHR30204:SF93">
    <property type="entry name" value="HTH MERR-TYPE DOMAIN-CONTAINING PROTEIN"/>
    <property type="match status" value="1"/>
</dbReference>
<evidence type="ECO:0000259" key="3">
    <source>
        <dbReference type="PROSITE" id="PS50937"/>
    </source>
</evidence>
<protein>
    <submittedName>
        <fullName evidence="4">MerR family transcriptional regulator</fullName>
    </submittedName>
</protein>
<evidence type="ECO:0000313" key="5">
    <source>
        <dbReference type="Proteomes" id="UP001596175"/>
    </source>
</evidence>
<dbReference type="SUPFAM" id="SSF46955">
    <property type="entry name" value="Putative DNA-binding domain"/>
    <property type="match status" value="1"/>
</dbReference>
<reference evidence="5" key="1">
    <citation type="journal article" date="2019" name="Int. J. Syst. Evol. Microbiol.">
        <title>The Global Catalogue of Microorganisms (GCM) 10K type strain sequencing project: providing services to taxonomists for standard genome sequencing and annotation.</title>
        <authorList>
            <consortium name="The Broad Institute Genomics Platform"/>
            <consortium name="The Broad Institute Genome Sequencing Center for Infectious Disease"/>
            <person name="Wu L."/>
            <person name="Ma J."/>
        </authorList>
    </citation>
    <scope>NUCLEOTIDE SEQUENCE [LARGE SCALE GENOMIC DNA]</scope>
    <source>
        <strain evidence="5">XZYJ18</strain>
    </source>
</reference>
<keyword evidence="5" id="KW-1185">Reference proteome</keyword>
<dbReference type="SMART" id="SM00422">
    <property type="entry name" value="HTH_MERR"/>
    <property type="match status" value="1"/>
</dbReference>
<feature type="region of interest" description="Disordered" evidence="2">
    <location>
        <begin position="89"/>
        <end position="141"/>
    </location>
</feature>
<dbReference type="Pfam" id="PF13411">
    <property type="entry name" value="MerR_1"/>
    <property type="match status" value="1"/>
</dbReference>
<proteinExistence type="predicted"/>
<dbReference type="Proteomes" id="UP001596175">
    <property type="component" value="Unassembled WGS sequence"/>
</dbReference>
<evidence type="ECO:0000313" key="4">
    <source>
        <dbReference type="EMBL" id="MFC5137480.1"/>
    </source>
</evidence>
<dbReference type="EMBL" id="JBHSKG010000002">
    <property type="protein sequence ID" value="MFC5137480.1"/>
    <property type="molecule type" value="Genomic_DNA"/>
</dbReference>
<dbReference type="InterPro" id="IPR047057">
    <property type="entry name" value="MerR_fam"/>
</dbReference>
<dbReference type="InterPro" id="IPR000551">
    <property type="entry name" value="MerR-type_HTH_dom"/>
</dbReference>
<accession>A0ABV9Z9W5</accession>
<dbReference type="InterPro" id="IPR009061">
    <property type="entry name" value="DNA-bd_dom_put_sf"/>
</dbReference>
<dbReference type="PANTHER" id="PTHR30204">
    <property type="entry name" value="REDOX-CYCLING DRUG-SENSING TRANSCRIPTIONAL ACTIVATOR SOXR"/>
    <property type="match status" value="1"/>
</dbReference>
<organism evidence="4 5">
    <name type="scientific">Actinomycetospora rhizophila</name>
    <dbReference type="NCBI Taxonomy" id="1416876"/>
    <lineage>
        <taxon>Bacteria</taxon>
        <taxon>Bacillati</taxon>
        <taxon>Actinomycetota</taxon>
        <taxon>Actinomycetes</taxon>
        <taxon>Pseudonocardiales</taxon>
        <taxon>Pseudonocardiaceae</taxon>
        <taxon>Actinomycetospora</taxon>
    </lineage>
</organism>
<name>A0ABV9Z9W5_9PSEU</name>
<comment type="caution">
    <text evidence="4">The sequence shown here is derived from an EMBL/GenBank/DDBJ whole genome shotgun (WGS) entry which is preliminary data.</text>
</comment>
<keyword evidence="1" id="KW-0238">DNA-binding</keyword>
<feature type="domain" description="HTH merR-type" evidence="3">
    <location>
        <begin position="13"/>
        <end position="81"/>
    </location>
</feature>